<dbReference type="EMBL" id="BSUZ01000001">
    <property type="protein sequence ID" value="GMA86327.1"/>
    <property type="molecule type" value="Genomic_DNA"/>
</dbReference>
<protein>
    <submittedName>
        <fullName evidence="2">Uncharacterized protein</fullName>
    </submittedName>
</protein>
<reference evidence="3" key="1">
    <citation type="journal article" date="2019" name="Int. J. Syst. Evol. Microbiol.">
        <title>The Global Catalogue of Microorganisms (GCM) 10K type strain sequencing project: providing services to taxonomists for standard genome sequencing and annotation.</title>
        <authorList>
            <consortium name="The Broad Institute Genomics Platform"/>
            <consortium name="The Broad Institute Genome Sequencing Center for Infectious Disease"/>
            <person name="Wu L."/>
            <person name="Ma J."/>
        </authorList>
    </citation>
    <scope>NUCLEOTIDE SEQUENCE [LARGE SCALE GENOMIC DNA]</scope>
    <source>
        <strain evidence="3">NBRC 108730</strain>
    </source>
</reference>
<sequence length="66" mass="7477">MLPQQTGIVLYDPAFRADRVRDDIRAARRRPLLHGLAGLTRRLRHADDVAPTPSRTVVPRPRPRSA</sequence>
<accession>A0ABQ6JHG4</accession>
<proteinExistence type="predicted"/>
<evidence type="ECO:0000313" key="3">
    <source>
        <dbReference type="Proteomes" id="UP001157017"/>
    </source>
</evidence>
<comment type="caution">
    <text evidence="2">The sequence shown here is derived from an EMBL/GenBank/DDBJ whole genome shotgun (WGS) entry which is preliminary data.</text>
</comment>
<name>A0ABQ6JHG4_9ACTN</name>
<gene>
    <name evidence="2" type="ORF">GCM10025868_15770</name>
</gene>
<dbReference type="Proteomes" id="UP001157017">
    <property type="component" value="Unassembled WGS sequence"/>
</dbReference>
<feature type="region of interest" description="Disordered" evidence="1">
    <location>
        <begin position="44"/>
        <end position="66"/>
    </location>
</feature>
<evidence type="ECO:0000313" key="2">
    <source>
        <dbReference type="EMBL" id="GMA86327.1"/>
    </source>
</evidence>
<keyword evidence="3" id="KW-1185">Reference proteome</keyword>
<evidence type="ECO:0000256" key="1">
    <source>
        <dbReference type="SAM" id="MobiDB-lite"/>
    </source>
</evidence>
<organism evidence="2 3">
    <name type="scientific">Angustibacter aerolatus</name>
    <dbReference type="NCBI Taxonomy" id="1162965"/>
    <lineage>
        <taxon>Bacteria</taxon>
        <taxon>Bacillati</taxon>
        <taxon>Actinomycetota</taxon>
        <taxon>Actinomycetes</taxon>
        <taxon>Kineosporiales</taxon>
        <taxon>Kineosporiaceae</taxon>
    </lineage>
</organism>